<proteinExistence type="predicted"/>
<dbReference type="InterPro" id="IPR003331">
    <property type="entry name" value="UDP_GlcNAc_Epimerase_2_dom"/>
</dbReference>
<evidence type="ECO:0000313" key="3">
    <source>
        <dbReference type="Proteomes" id="UP000245489"/>
    </source>
</evidence>
<comment type="caution">
    <text evidence="2">The sequence shown here is derived from an EMBL/GenBank/DDBJ whole genome shotgun (WGS) entry which is preliminary data.</text>
</comment>
<protein>
    <submittedName>
        <fullName evidence="2">UDP-N-acetylglucosamine 2-epimerase (Non-hydrolysing)/GDP/UDP-N,N'-diacetylbacillosamine 2-epimerase (Hydrolysing)</fullName>
    </submittedName>
</protein>
<name>A0A316EBL9_9BACT</name>
<dbReference type="GO" id="GO:0006047">
    <property type="term" value="P:UDP-N-acetylglucosamine metabolic process"/>
    <property type="evidence" value="ECO:0007669"/>
    <property type="project" value="InterPro"/>
</dbReference>
<gene>
    <name evidence="2" type="ORF">LV89_02654</name>
</gene>
<dbReference type="Gene3D" id="3.40.50.2000">
    <property type="entry name" value="Glycogen Phosphorylase B"/>
    <property type="match status" value="2"/>
</dbReference>
<evidence type="ECO:0000313" key="2">
    <source>
        <dbReference type="EMBL" id="PWK26173.1"/>
    </source>
</evidence>
<accession>A0A316EBL9</accession>
<dbReference type="Pfam" id="PF02350">
    <property type="entry name" value="Epimerase_2"/>
    <property type="match status" value="1"/>
</dbReference>
<feature type="domain" description="UDP-N-acetylglucosamine 2-epimerase" evidence="1">
    <location>
        <begin position="22"/>
        <end position="369"/>
    </location>
</feature>
<evidence type="ECO:0000259" key="1">
    <source>
        <dbReference type="Pfam" id="PF02350"/>
    </source>
</evidence>
<dbReference type="InterPro" id="IPR029767">
    <property type="entry name" value="WecB-like"/>
</dbReference>
<dbReference type="GO" id="GO:0004553">
    <property type="term" value="F:hydrolase activity, hydrolyzing O-glycosyl compounds"/>
    <property type="evidence" value="ECO:0007669"/>
    <property type="project" value="InterPro"/>
</dbReference>
<dbReference type="CDD" id="cd03786">
    <property type="entry name" value="GTB_UDP-GlcNAc_2-Epimerase"/>
    <property type="match status" value="1"/>
</dbReference>
<dbReference type="RefSeq" id="WP_211321204.1">
    <property type="nucleotide sequence ID" value="NZ_QGGO01000013.1"/>
</dbReference>
<keyword evidence="3" id="KW-1185">Reference proteome</keyword>
<sequence length="387" mass="43000">MKKICVITGTRAEYGLLSPLMKAIQNDDAFCLQILATGMHLSPEFGLTYQQIENDGFEISEKVEMLLSSDTSVGIVKSTGLGMIGYADALNRLKPDWLVILGDRYEAFAVATAAFLMKIPIIHISGGDVTEGATDDALRHSISKMSYLHFATTEEYRKRVIQLGEAPERVFNVGGIGIDNIVKMTLLTHEALSESVNFDLSKPYFLVTFHPVTLESQSSESQFQALLDSFDEFPDYQVLITLPNSDADGRVIIKMIQEYARKNPERVSVHTSLGQLRYLSAIKYAAAVIGNSSSGVVEVASFKVPTVNIGDRQKGRARANTVIDCETTQEEITKAINQAISPEFQAFCQTVENIYGKGDTTEQIMEILKRFQGEINLKKSFYDLYRE</sequence>
<dbReference type="Proteomes" id="UP000245489">
    <property type="component" value="Unassembled WGS sequence"/>
</dbReference>
<dbReference type="PANTHER" id="PTHR43174">
    <property type="entry name" value="UDP-N-ACETYLGLUCOSAMINE 2-EPIMERASE"/>
    <property type="match status" value="1"/>
</dbReference>
<dbReference type="AlphaFoldDB" id="A0A316EBL9"/>
<dbReference type="NCBIfam" id="TIGR03568">
    <property type="entry name" value="NeuC_NnaA"/>
    <property type="match status" value="1"/>
</dbReference>
<organism evidence="2 3">
    <name type="scientific">Arcicella aurantiaca</name>
    <dbReference type="NCBI Taxonomy" id="591202"/>
    <lineage>
        <taxon>Bacteria</taxon>
        <taxon>Pseudomonadati</taxon>
        <taxon>Bacteroidota</taxon>
        <taxon>Cytophagia</taxon>
        <taxon>Cytophagales</taxon>
        <taxon>Flectobacillaceae</taxon>
        <taxon>Arcicella</taxon>
    </lineage>
</organism>
<dbReference type="SUPFAM" id="SSF53756">
    <property type="entry name" value="UDP-Glycosyltransferase/glycogen phosphorylase"/>
    <property type="match status" value="1"/>
</dbReference>
<dbReference type="InterPro" id="IPR020004">
    <property type="entry name" value="UDP-GlcNAc_Epase"/>
</dbReference>
<dbReference type="EMBL" id="QGGO01000013">
    <property type="protein sequence ID" value="PWK26173.1"/>
    <property type="molecule type" value="Genomic_DNA"/>
</dbReference>
<reference evidence="2 3" key="1">
    <citation type="submission" date="2018-05" db="EMBL/GenBank/DDBJ databases">
        <title>Genomic Encyclopedia of Archaeal and Bacterial Type Strains, Phase II (KMG-II): from individual species to whole genera.</title>
        <authorList>
            <person name="Goeker M."/>
        </authorList>
    </citation>
    <scope>NUCLEOTIDE SEQUENCE [LARGE SCALE GENOMIC DNA]</scope>
    <source>
        <strain evidence="2 3">DSM 22214</strain>
    </source>
</reference>
<dbReference type="PANTHER" id="PTHR43174:SF3">
    <property type="entry name" value="UDP-N-ACETYLGLUCOSAMINE 2-EPIMERASE"/>
    <property type="match status" value="1"/>
</dbReference>